<comment type="similarity">
    <text evidence="2">Belongs to the PC-esterase family. CASD1 subfamily.</text>
</comment>
<dbReference type="AlphaFoldDB" id="A0A336MMT0"/>
<dbReference type="PANTHER" id="PTHR13533">
    <property type="entry name" value="N-ACETYLNEURAMINATE 9-O-ACETYLTRANSFERASE"/>
    <property type="match status" value="1"/>
</dbReference>
<reference evidence="11" key="2">
    <citation type="submission" date="2018-07" db="EMBL/GenBank/DDBJ databases">
        <authorList>
            <person name="Quirk P.G."/>
            <person name="Krulwich T.A."/>
        </authorList>
    </citation>
    <scope>NUCLEOTIDE SEQUENCE</scope>
</reference>
<feature type="transmembrane region" description="Helical" evidence="8">
    <location>
        <begin position="25"/>
        <end position="44"/>
    </location>
</feature>
<dbReference type="EMBL" id="UFQS01001768">
    <property type="protein sequence ID" value="SSX12283.1"/>
    <property type="molecule type" value="Genomic_DNA"/>
</dbReference>
<keyword evidence="7" id="KW-0325">Glycoprotein</keyword>
<keyword evidence="4 8" id="KW-0812">Transmembrane</keyword>
<keyword evidence="3" id="KW-0808">Transferase</keyword>
<evidence type="ECO:0000256" key="6">
    <source>
        <dbReference type="ARBA" id="ARBA00023136"/>
    </source>
</evidence>
<keyword evidence="6 8" id="KW-0472">Membrane</keyword>
<feature type="transmembrane region" description="Helical" evidence="8">
    <location>
        <begin position="775"/>
        <end position="793"/>
    </location>
</feature>
<feature type="transmembrane region" description="Helical" evidence="8">
    <location>
        <begin position="733"/>
        <end position="755"/>
    </location>
</feature>
<accession>A0A336MMT0</accession>
<evidence type="ECO:0000256" key="2">
    <source>
        <dbReference type="ARBA" id="ARBA00010666"/>
    </source>
</evidence>
<evidence type="ECO:0000259" key="9">
    <source>
        <dbReference type="Pfam" id="PF07779"/>
    </source>
</evidence>
<feature type="transmembrane region" description="Helical" evidence="8">
    <location>
        <begin position="496"/>
        <end position="513"/>
    </location>
</feature>
<keyword evidence="5 8" id="KW-1133">Transmembrane helix</keyword>
<feature type="transmembrane region" description="Helical" evidence="8">
    <location>
        <begin position="706"/>
        <end position="726"/>
    </location>
</feature>
<evidence type="ECO:0000256" key="5">
    <source>
        <dbReference type="ARBA" id="ARBA00022989"/>
    </source>
</evidence>
<evidence type="ECO:0000256" key="7">
    <source>
        <dbReference type="ARBA" id="ARBA00023180"/>
    </source>
</evidence>
<evidence type="ECO:0000256" key="4">
    <source>
        <dbReference type="ARBA" id="ARBA00022692"/>
    </source>
</evidence>
<dbReference type="PANTHER" id="PTHR13533:SF1">
    <property type="entry name" value="N-ACETYLNEURAMINATE 9-O-ACETYLTRANSFERASE"/>
    <property type="match status" value="1"/>
</dbReference>
<feature type="transmembrane region" description="Helical" evidence="8">
    <location>
        <begin position="647"/>
        <end position="668"/>
    </location>
</feature>
<comment type="subcellular location">
    <subcellularLocation>
        <location evidence="1">Membrane</location>
        <topology evidence="1">Multi-pass membrane protein</topology>
    </subcellularLocation>
</comment>
<dbReference type="OMA" id="WSAREWA"/>
<sequence>MEAEKSSSKAEYIIQQLNANNAKKVALLMVIGFIIFHGLIHLKLGNDSCKWLLSDGRLKRDREWQPYGCMLHQYTETDTRRCLRYLAFWGNKNRFVFIGDSRIKTLYQSFVGHLQSTGYSNASVKQLDPKSTSLEYADPKLKLNVRYIFADEVAKPMVDEFVSWQNEQSPPSCIIASCTHAKFYSGNFTNDIEKGYVLNVTRLIRPIYELSVKKSKVIWKLQDPIDEEKVVNNPVWKNVQNEDIEKFNQAIYDTLGYTNTHIWSSSKQIAYGLMDEMVDGYQLGPLALKHDVQILLNMYCNDYMNYNDGTCCSSAEPYTTLQVVTYAVLAVCFVLGIALCLRRWWLIKRGHTFYTPVSQNTNSIAQTLEFNQMIYALATLAAIMGYFYLCDRTNFFMKENKYYSEFSFWIPVGYVFVLGLFFTEDSKFTKVLHRDQTDELKGWMQLVILIYYMTGASRVLPIYMHIKVLISTYLFLSGFGHWTYTWQTGNCGVVRFFQVMFRLNFLTVLLCFCMNRPYQFYFFVPLVSFWVSVIYLVLSLPPRITSQTLDSNGYPYFKIVAKFVCTLGVITILYMSEVFFERIFVTRPWKALFVTTDDDIKEWWYRFKLDRYTIVYGMIFASILHFAQKINLFDDNNHTNLFSRRASLTSCLLAFMGIGFYTTYTFLCHNKQDCEEIHPYVSFIPIVSYIVLRNLSGILRTRYSTFFAWFGHISLELFICQYHIWLAADRHGVLVLMPGFPTFNLMITSFIFVCVSHEVNRITLILSPYIVPNDWKLVLRNFAIFLVVLLPIARHDGMF</sequence>
<dbReference type="GO" id="GO:0016020">
    <property type="term" value="C:membrane"/>
    <property type="evidence" value="ECO:0007669"/>
    <property type="project" value="UniProtKB-SubCell"/>
</dbReference>
<feature type="transmembrane region" description="Helical" evidence="8">
    <location>
        <begin position="373"/>
        <end position="390"/>
    </location>
</feature>
<dbReference type="Pfam" id="PF07779">
    <property type="entry name" value="Cas1_AcylT"/>
    <property type="match status" value="1"/>
</dbReference>
<evidence type="ECO:0000313" key="10">
    <source>
        <dbReference type="EMBL" id="SSX12283.1"/>
    </source>
</evidence>
<feature type="transmembrane region" description="Helical" evidence="8">
    <location>
        <begin position="442"/>
        <end position="461"/>
    </location>
</feature>
<feature type="transmembrane region" description="Helical" evidence="8">
    <location>
        <begin position="468"/>
        <end position="484"/>
    </location>
</feature>
<dbReference type="InterPro" id="IPR012419">
    <property type="entry name" value="Cas1_AcylTrans_dom"/>
</dbReference>
<evidence type="ECO:0000256" key="3">
    <source>
        <dbReference type="ARBA" id="ARBA00022679"/>
    </source>
</evidence>
<feature type="transmembrane region" description="Helical" evidence="8">
    <location>
        <begin position="323"/>
        <end position="345"/>
    </location>
</feature>
<evidence type="ECO:0000256" key="1">
    <source>
        <dbReference type="ARBA" id="ARBA00004141"/>
    </source>
</evidence>
<feature type="domain" description="Cas1p 10 TM acyl transferase" evidence="9">
    <location>
        <begin position="304"/>
        <end position="782"/>
    </location>
</feature>
<dbReference type="GO" id="GO:0005975">
    <property type="term" value="P:carbohydrate metabolic process"/>
    <property type="evidence" value="ECO:0007669"/>
    <property type="project" value="UniProtKB-ARBA"/>
</dbReference>
<proteinExistence type="inferred from homology"/>
<dbReference type="GO" id="GO:0005794">
    <property type="term" value="C:Golgi apparatus"/>
    <property type="evidence" value="ECO:0007669"/>
    <property type="project" value="UniProtKB-ARBA"/>
</dbReference>
<protein>
    <submittedName>
        <fullName evidence="11">CSON004004 protein</fullName>
    </submittedName>
</protein>
<feature type="transmembrane region" description="Helical" evidence="8">
    <location>
        <begin position="680"/>
        <end position="700"/>
    </location>
</feature>
<organism evidence="11">
    <name type="scientific">Culicoides sonorensis</name>
    <name type="common">Biting midge</name>
    <dbReference type="NCBI Taxonomy" id="179676"/>
    <lineage>
        <taxon>Eukaryota</taxon>
        <taxon>Metazoa</taxon>
        <taxon>Ecdysozoa</taxon>
        <taxon>Arthropoda</taxon>
        <taxon>Hexapoda</taxon>
        <taxon>Insecta</taxon>
        <taxon>Pterygota</taxon>
        <taxon>Neoptera</taxon>
        <taxon>Endopterygota</taxon>
        <taxon>Diptera</taxon>
        <taxon>Nematocera</taxon>
        <taxon>Chironomoidea</taxon>
        <taxon>Ceratopogonidae</taxon>
        <taxon>Ceratopogoninae</taxon>
        <taxon>Culicoides</taxon>
        <taxon>Monoculicoides</taxon>
    </lineage>
</organism>
<name>A0A336MMT0_CULSO</name>
<evidence type="ECO:0000313" key="11">
    <source>
        <dbReference type="EMBL" id="SSX31734.1"/>
    </source>
</evidence>
<gene>
    <name evidence="11" type="primary">CSON004004</name>
</gene>
<feature type="transmembrane region" description="Helical" evidence="8">
    <location>
        <begin position="402"/>
        <end position="422"/>
    </location>
</feature>
<feature type="transmembrane region" description="Helical" evidence="8">
    <location>
        <begin position="520"/>
        <end position="539"/>
    </location>
</feature>
<evidence type="ECO:0000256" key="8">
    <source>
        <dbReference type="SAM" id="Phobius"/>
    </source>
</evidence>
<reference evidence="10" key="1">
    <citation type="submission" date="2018-04" db="EMBL/GenBank/DDBJ databases">
        <authorList>
            <person name="Go L.Y."/>
            <person name="Mitchell J.A."/>
        </authorList>
    </citation>
    <scope>NUCLEOTIDE SEQUENCE</scope>
    <source>
        <tissue evidence="10">Whole organism</tissue>
    </source>
</reference>
<dbReference type="EMBL" id="UFQT01001768">
    <property type="protein sequence ID" value="SSX31734.1"/>
    <property type="molecule type" value="Genomic_DNA"/>
</dbReference>
<feature type="transmembrane region" description="Helical" evidence="8">
    <location>
        <begin position="559"/>
        <end position="580"/>
    </location>
</feature>
<dbReference type="GO" id="GO:0016740">
    <property type="term" value="F:transferase activity"/>
    <property type="evidence" value="ECO:0007669"/>
    <property type="project" value="UniProtKB-KW"/>
</dbReference>
<dbReference type="VEuPathDB" id="VectorBase:CSON004004"/>